<proteinExistence type="predicted"/>
<keyword evidence="1" id="KW-0812">Transmembrane</keyword>
<comment type="caution">
    <text evidence="2">The sequence shown here is derived from an EMBL/GenBank/DDBJ whole genome shotgun (WGS) entry which is preliminary data.</text>
</comment>
<dbReference type="AlphaFoldDB" id="A0A7C8FJL3"/>
<keyword evidence="3" id="KW-1185">Reference proteome</keyword>
<dbReference type="Proteomes" id="UP000481339">
    <property type="component" value="Unassembled WGS sequence"/>
</dbReference>
<protein>
    <submittedName>
        <fullName evidence="2">Uncharacterized protein</fullName>
    </submittedName>
</protein>
<sequence>MSSIMAMATARTGIARDTAATGTTTGAVDVTVAGSAAETTAGEIDRTIATRAVPGTIDAAGAAGRTGVTAPGGVTTGTVSIRTVNTGATVTGRIVGIAPKVAAAGTVPIETNTVTLTDSAETGAMIDRALGDAGTTGVVATVAGMVVTRATGSMTSVMIGVPARTAAAGRTSATAAAMTAVVRRVVTTTGLTVVTVAMIAATAVAAVTIPGRRVARVLTSCSCRRRSRHATSP</sequence>
<organism evidence="2 3">
    <name type="scientific">Pseudoclavibacter caeni</name>
    <dbReference type="NCBI Taxonomy" id="908846"/>
    <lineage>
        <taxon>Bacteria</taxon>
        <taxon>Bacillati</taxon>
        <taxon>Actinomycetota</taxon>
        <taxon>Actinomycetes</taxon>
        <taxon>Micrococcales</taxon>
        <taxon>Microbacteriaceae</taxon>
        <taxon>Pseudoclavibacter</taxon>
    </lineage>
</organism>
<keyword evidence="1" id="KW-1133">Transmembrane helix</keyword>
<gene>
    <name evidence="2" type="ORF">F8O02_08030</name>
</gene>
<dbReference type="EMBL" id="WBKA01000007">
    <property type="protein sequence ID" value="KAB1631317.1"/>
    <property type="molecule type" value="Genomic_DNA"/>
</dbReference>
<evidence type="ECO:0000313" key="3">
    <source>
        <dbReference type="Proteomes" id="UP000481339"/>
    </source>
</evidence>
<accession>A0A7C8FJL3</accession>
<keyword evidence="1" id="KW-0472">Membrane</keyword>
<dbReference type="RefSeq" id="WP_158036734.1">
    <property type="nucleotide sequence ID" value="NZ_BAAAZV010000020.1"/>
</dbReference>
<name>A0A7C8FJL3_9MICO</name>
<evidence type="ECO:0000313" key="2">
    <source>
        <dbReference type="EMBL" id="KAB1631317.1"/>
    </source>
</evidence>
<feature type="transmembrane region" description="Helical" evidence="1">
    <location>
        <begin position="190"/>
        <end position="209"/>
    </location>
</feature>
<evidence type="ECO:0000256" key="1">
    <source>
        <dbReference type="SAM" id="Phobius"/>
    </source>
</evidence>
<reference evidence="2 3" key="1">
    <citation type="submission" date="2019-09" db="EMBL/GenBank/DDBJ databases">
        <title>Phylogeny of genus Pseudoclavibacter and closely related genus.</title>
        <authorList>
            <person name="Li Y."/>
        </authorList>
    </citation>
    <scope>NUCLEOTIDE SEQUENCE [LARGE SCALE GENOMIC DNA]</scope>
    <source>
        <strain evidence="2 3">JCM 16921</strain>
    </source>
</reference>